<evidence type="ECO:0000313" key="2">
    <source>
        <dbReference type="Proteomes" id="UP000178895"/>
    </source>
</evidence>
<evidence type="ECO:0000313" key="1">
    <source>
        <dbReference type="EMBL" id="OGH90028.1"/>
    </source>
</evidence>
<name>A0A1F6P1Q8_9BACT</name>
<dbReference type="Proteomes" id="UP000178895">
    <property type="component" value="Unassembled WGS sequence"/>
</dbReference>
<comment type="caution">
    <text evidence="1">The sequence shown here is derived from an EMBL/GenBank/DDBJ whole genome shotgun (WGS) entry which is preliminary data.</text>
</comment>
<organism evidence="1 2">
    <name type="scientific">Candidatus Magasanikbacteria bacterium RIFOXYC2_FULL_40_16</name>
    <dbReference type="NCBI Taxonomy" id="1798703"/>
    <lineage>
        <taxon>Bacteria</taxon>
        <taxon>Candidatus Magasanikiibacteriota</taxon>
    </lineage>
</organism>
<sequence length="73" mass="8580">MSQKGLPFPALKSDYSFSKIKYCPSCDKTVVAYEDGRIVNDIPFVFMICPLCFKCMERRNVRRGDGHLFEYWM</sequence>
<accession>A0A1F6P1Q8</accession>
<dbReference type="EMBL" id="MFQY01000016">
    <property type="protein sequence ID" value="OGH90028.1"/>
    <property type="molecule type" value="Genomic_DNA"/>
</dbReference>
<protein>
    <submittedName>
        <fullName evidence="1">Uncharacterized protein</fullName>
    </submittedName>
</protein>
<proteinExistence type="predicted"/>
<dbReference type="AlphaFoldDB" id="A0A1F6P1Q8"/>
<gene>
    <name evidence="1" type="ORF">A2469_00620</name>
</gene>
<reference evidence="1 2" key="1">
    <citation type="journal article" date="2016" name="Nat. Commun.">
        <title>Thousands of microbial genomes shed light on interconnected biogeochemical processes in an aquifer system.</title>
        <authorList>
            <person name="Anantharaman K."/>
            <person name="Brown C.T."/>
            <person name="Hug L.A."/>
            <person name="Sharon I."/>
            <person name="Castelle C.J."/>
            <person name="Probst A.J."/>
            <person name="Thomas B.C."/>
            <person name="Singh A."/>
            <person name="Wilkins M.J."/>
            <person name="Karaoz U."/>
            <person name="Brodie E.L."/>
            <person name="Williams K.H."/>
            <person name="Hubbard S.S."/>
            <person name="Banfield J.F."/>
        </authorList>
    </citation>
    <scope>NUCLEOTIDE SEQUENCE [LARGE SCALE GENOMIC DNA]</scope>
</reference>